<evidence type="ECO:0000313" key="3">
    <source>
        <dbReference type="EMBL" id="GAN33926.1"/>
    </source>
</evidence>
<evidence type="ECO:0000259" key="2">
    <source>
        <dbReference type="PROSITE" id="PS50234"/>
    </source>
</evidence>
<dbReference type="RefSeq" id="WP_052563990.1">
    <property type="nucleotide sequence ID" value="NZ_BAFN01000001.1"/>
</dbReference>
<name>A0ABQ0JYX2_9BACT</name>
<reference evidence="4" key="1">
    <citation type="journal article" date="2015" name="Genome Announc.">
        <title>Draft Genome Sequence of an Anaerobic Ammonium-Oxidizing Bacterium, "Candidatus Brocadia sinica".</title>
        <authorList>
            <person name="Oshiki M."/>
            <person name="Shinyako-Hata K."/>
            <person name="Satoh H."/>
            <person name="Okabe S."/>
        </authorList>
    </citation>
    <scope>NUCLEOTIDE SEQUENCE [LARGE SCALE GENOMIC DNA]</scope>
    <source>
        <strain evidence="4">JPN1</strain>
    </source>
</reference>
<proteinExistence type="predicted"/>
<dbReference type="PROSITE" id="PS50234">
    <property type="entry name" value="VWFA"/>
    <property type="match status" value="1"/>
</dbReference>
<dbReference type="PANTHER" id="PTHR24020">
    <property type="entry name" value="COLLAGEN ALPHA"/>
    <property type="match status" value="1"/>
</dbReference>
<evidence type="ECO:0000256" key="1">
    <source>
        <dbReference type="SAM" id="Phobius"/>
    </source>
</evidence>
<feature type="transmembrane region" description="Helical" evidence="1">
    <location>
        <begin position="12"/>
        <end position="32"/>
    </location>
</feature>
<sequence>MSFENNKKRKKKAIYVAFPLILLLIAVVILLLRRNVPPVLNLSPIGLDFGDKKNEMVFTVKNTAKARGFFQRGVTPLKFTIDARQAPGWLTVQPISGTVEDEQETIVVKIDRRLLPPESTIEELRIFTNGGDSVVRILAQKEKEKIIITSPTTNSSFSIGDEVLTEWSATSGVSNFANISLSLRGENIETIAQNYNYRKDSDGKGSFLWKVSNFVREDSGYAIRVEDAGDSKLFDEVGPIKIFQPLSSIKVLNQTNDHQFPSTVQFIFSLRNQNNHAILFAPDKVDWKNIKIWENNNEIDYLESHALLYAQDDFELQVMLVLDFSASMYETNEDINKMLASVNDLIDSLKETHQIGVVEFHRPDEPPAVLQSFTTYKNSAKEAINNFSTSKIYSDFSCCWDAVQKGLQQFPEKPDPNVFKTLVFLSDGFDNSSFKTPDDIIALAKDRNVHIFAVGIGNIREENVLKNIAFETGGTYVYAENLKVLQERFKQTITDVKGQYKIKYISPKKPEDGSFKVASEITYNGVTGTPLLQDEIDPSSIFSKTNVGVIRFTAPSIIKYNRAEIFMWCEHAPRYINDFHFWIGTDKPYEVTLTSFNEGGLCQDWTLKNLGDGRYRLTAPDQNAPRKYLPFGVFGTLCKIVVTDINEDGFVIPFKLDNSIYDRGQAFCGEGDTTQTEMWSTNIHVGNTTKQ</sequence>
<dbReference type="InterPro" id="IPR050525">
    <property type="entry name" value="ECM_Assembly_Org"/>
</dbReference>
<keyword evidence="1" id="KW-1133">Transmembrane helix</keyword>
<dbReference type="SMART" id="SM00327">
    <property type="entry name" value="VWA"/>
    <property type="match status" value="1"/>
</dbReference>
<gene>
    <name evidence="3" type="ORF">BROSI_A2461</name>
</gene>
<organism evidence="3 4">
    <name type="scientific">Candidatus Brocadia sinica JPN1</name>
    <dbReference type="NCBI Taxonomy" id="1197129"/>
    <lineage>
        <taxon>Bacteria</taxon>
        <taxon>Pseudomonadati</taxon>
        <taxon>Planctomycetota</taxon>
        <taxon>Candidatus Brocadiia</taxon>
        <taxon>Candidatus Brocadiales</taxon>
        <taxon>Candidatus Brocadiaceae</taxon>
        <taxon>Candidatus Brocadia</taxon>
    </lineage>
</organism>
<dbReference type="Proteomes" id="UP000032309">
    <property type="component" value="Unassembled WGS sequence"/>
</dbReference>
<feature type="domain" description="VWFA" evidence="2">
    <location>
        <begin position="317"/>
        <end position="493"/>
    </location>
</feature>
<dbReference type="CDD" id="cd00198">
    <property type="entry name" value="vWFA"/>
    <property type="match status" value="1"/>
</dbReference>
<dbReference type="SUPFAM" id="SSF53300">
    <property type="entry name" value="vWA-like"/>
    <property type="match status" value="1"/>
</dbReference>
<dbReference type="Gene3D" id="3.40.50.410">
    <property type="entry name" value="von Willebrand factor, type A domain"/>
    <property type="match status" value="1"/>
</dbReference>
<comment type="caution">
    <text evidence="3">The sequence shown here is derived from an EMBL/GenBank/DDBJ whole genome shotgun (WGS) entry which is preliminary data.</text>
</comment>
<keyword evidence="1" id="KW-0472">Membrane</keyword>
<keyword evidence="1" id="KW-0812">Transmembrane</keyword>
<dbReference type="InterPro" id="IPR036465">
    <property type="entry name" value="vWFA_dom_sf"/>
</dbReference>
<protein>
    <submittedName>
        <fullName evidence="3">Protein contains von Willebrand factor type A domain</fullName>
    </submittedName>
</protein>
<evidence type="ECO:0000313" key="4">
    <source>
        <dbReference type="Proteomes" id="UP000032309"/>
    </source>
</evidence>
<dbReference type="EMBL" id="BAFN01000001">
    <property type="protein sequence ID" value="GAN33926.1"/>
    <property type="molecule type" value="Genomic_DNA"/>
</dbReference>
<accession>A0ABQ0JYX2</accession>
<dbReference type="InterPro" id="IPR002035">
    <property type="entry name" value="VWF_A"/>
</dbReference>
<dbReference type="Pfam" id="PF00092">
    <property type="entry name" value="VWA"/>
    <property type="match status" value="1"/>
</dbReference>
<keyword evidence="4" id="KW-1185">Reference proteome</keyword>